<sequence length="88" mass="9684">MIESSSALMVAFLINISVIYACGVVCNSSNLKAKDQKSCKDLDLNKASFLLRIYLTCGMAMYLAGIAFLVFHKNKEGTHLWSLTMAKS</sequence>
<dbReference type="OrthoDB" id="1000207at2759"/>
<feature type="transmembrane region" description="Helical" evidence="1">
    <location>
        <begin position="6"/>
        <end position="28"/>
    </location>
</feature>
<keyword evidence="1" id="KW-1133">Transmembrane helix</keyword>
<evidence type="ECO:0000256" key="1">
    <source>
        <dbReference type="SAM" id="Phobius"/>
    </source>
</evidence>
<keyword evidence="3" id="KW-1185">Reference proteome</keyword>
<dbReference type="Proteomes" id="UP000237000">
    <property type="component" value="Unassembled WGS sequence"/>
</dbReference>
<comment type="caution">
    <text evidence="2">The sequence shown here is derived from an EMBL/GenBank/DDBJ whole genome shotgun (WGS) entry which is preliminary data.</text>
</comment>
<evidence type="ECO:0000313" key="2">
    <source>
        <dbReference type="EMBL" id="PON80967.1"/>
    </source>
</evidence>
<dbReference type="EMBL" id="JXTC01000227">
    <property type="protein sequence ID" value="PON80967.1"/>
    <property type="molecule type" value="Genomic_DNA"/>
</dbReference>
<accession>A0A2P5E5Y6</accession>
<organism evidence="2 3">
    <name type="scientific">Trema orientale</name>
    <name type="common">Charcoal tree</name>
    <name type="synonym">Celtis orientalis</name>
    <dbReference type="NCBI Taxonomy" id="63057"/>
    <lineage>
        <taxon>Eukaryota</taxon>
        <taxon>Viridiplantae</taxon>
        <taxon>Streptophyta</taxon>
        <taxon>Embryophyta</taxon>
        <taxon>Tracheophyta</taxon>
        <taxon>Spermatophyta</taxon>
        <taxon>Magnoliopsida</taxon>
        <taxon>eudicotyledons</taxon>
        <taxon>Gunneridae</taxon>
        <taxon>Pentapetalae</taxon>
        <taxon>rosids</taxon>
        <taxon>fabids</taxon>
        <taxon>Rosales</taxon>
        <taxon>Cannabaceae</taxon>
        <taxon>Trema</taxon>
    </lineage>
</organism>
<dbReference type="InParanoid" id="A0A2P5E5Y6"/>
<evidence type="ECO:0000313" key="3">
    <source>
        <dbReference type="Proteomes" id="UP000237000"/>
    </source>
</evidence>
<gene>
    <name evidence="2" type="ORF">TorRG33x02_231970</name>
</gene>
<dbReference type="AlphaFoldDB" id="A0A2P5E5Y6"/>
<keyword evidence="1" id="KW-0812">Transmembrane</keyword>
<proteinExistence type="predicted"/>
<protein>
    <submittedName>
        <fullName evidence="2">NRAMP family</fullName>
    </submittedName>
</protein>
<keyword evidence="1" id="KW-0472">Membrane</keyword>
<dbReference type="STRING" id="63057.A0A2P5E5Y6"/>
<reference evidence="3" key="1">
    <citation type="submission" date="2016-06" db="EMBL/GenBank/DDBJ databases">
        <title>Parallel loss of symbiosis genes in relatives of nitrogen-fixing non-legume Parasponia.</title>
        <authorList>
            <person name="Van Velzen R."/>
            <person name="Holmer R."/>
            <person name="Bu F."/>
            <person name="Rutten L."/>
            <person name="Van Zeijl A."/>
            <person name="Liu W."/>
            <person name="Santuari L."/>
            <person name="Cao Q."/>
            <person name="Sharma T."/>
            <person name="Shen D."/>
            <person name="Roswanjaya Y."/>
            <person name="Wardhani T."/>
            <person name="Kalhor M.S."/>
            <person name="Jansen J."/>
            <person name="Van den Hoogen J."/>
            <person name="Gungor B."/>
            <person name="Hartog M."/>
            <person name="Hontelez J."/>
            <person name="Verver J."/>
            <person name="Yang W.-C."/>
            <person name="Schijlen E."/>
            <person name="Repin R."/>
            <person name="Schilthuizen M."/>
            <person name="Schranz E."/>
            <person name="Heidstra R."/>
            <person name="Miyata K."/>
            <person name="Fedorova E."/>
            <person name="Kohlen W."/>
            <person name="Bisseling T."/>
            <person name="Smit S."/>
            <person name="Geurts R."/>
        </authorList>
    </citation>
    <scope>NUCLEOTIDE SEQUENCE [LARGE SCALE GENOMIC DNA]</scope>
    <source>
        <strain evidence="3">cv. RG33-2</strain>
    </source>
</reference>
<feature type="transmembrane region" description="Helical" evidence="1">
    <location>
        <begin position="49"/>
        <end position="71"/>
    </location>
</feature>
<name>A0A2P5E5Y6_TREOI</name>